<dbReference type="CDD" id="cd24145">
    <property type="entry name" value="Mgr3-like"/>
    <property type="match status" value="1"/>
</dbReference>
<dbReference type="PANTHER" id="PTHR28142:SF1">
    <property type="entry name" value="MITOCHONDRIAL INNER MEMBRANE I-AAA PROTEASE SUPERCOMPLEX SUBUNIT MGR3-RELATED"/>
    <property type="match status" value="1"/>
</dbReference>
<reference evidence="3 4" key="1">
    <citation type="journal article" date="2016" name="Proc. Natl. Acad. Sci. U.S.A.">
        <title>Comparative genomics of biotechnologically important yeasts.</title>
        <authorList>
            <person name="Riley R."/>
            <person name="Haridas S."/>
            <person name="Wolfe K.H."/>
            <person name="Lopes M.R."/>
            <person name="Hittinger C.T."/>
            <person name="Goeker M."/>
            <person name="Salamov A.A."/>
            <person name="Wisecaver J.H."/>
            <person name="Long T.M."/>
            <person name="Calvey C.H."/>
            <person name="Aerts A.L."/>
            <person name="Barry K.W."/>
            <person name="Choi C."/>
            <person name="Clum A."/>
            <person name="Coughlan A.Y."/>
            <person name="Deshpande S."/>
            <person name="Douglass A.P."/>
            <person name="Hanson S.J."/>
            <person name="Klenk H.-P."/>
            <person name="LaButti K.M."/>
            <person name="Lapidus A."/>
            <person name="Lindquist E.A."/>
            <person name="Lipzen A.M."/>
            <person name="Meier-Kolthoff J.P."/>
            <person name="Ohm R.A."/>
            <person name="Otillar R.P."/>
            <person name="Pangilinan J.L."/>
            <person name="Peng Y."/>
            <person name="Rokas A."/>
            <person name="Rosa C.A."/>
            <person name="Scheuner C."/>
            <person name="Sibirny A.A."/>
            <person name="Slot J.C."/>
            <person name="Stielow J.B."/>
            <person name="Sun H."/>
            <person name="Kurtzman C.P."/>
            <person name="Blackwell M."/>
            <person name="Grigoriev I.V."/>
            <person name="Jeffries T.W."/>
        </authorList>
    </citation>
    <scope>NUCLEOTIDE SEQUENCE [LARGE SCALE GENOMIC DNA]</scope>
    <source>
        <strain evidence="4">ATCC 18201 / CBS 1600 / BCRC 20928 / JCM 3617 / NBRC 0987 / NRRL Y-1542</strain>
    </source>
</reference>
<evidence type="ECO:0000313" key="3">
    <source>
        <dbReference type="EMBL" id="ODV72961.1"/>
    </source>
</evidence>
<proteinExistence type="predicted"/>
<sequence>MLRSQVGRVARVINPAKFHNSRWQAVRSSSRYSGYGTYPPRRSWTKTMLTLIGGLGVVGGVTWWLYWPHHTFSSSVAKILRKGLWAESDREGNDYKKALEYYIEALQLAQSENLDPLSDEYTGIQLKIGQMYEQLSMFPEALMIYTEICSNYLVALTTPGAVSNSLRPHLIQKDLRVVIKCAQLNTSDPQMCKLMLMTHLLVAQEEVAKKSAAVAKLISRDSLRADQEDVSITSDANTVEESLKDPTKLQLNRGAWEPFRDELFNARELYVALCISTGDIWTAARTATATVAWMINAECSPVQIIECQNNLGSVLFLNAEALGNKISQGTRSGMDESELNQLRQGQKQSLKSSEKCYESVLQFSKRLPTEIRRAEGMEESIALATYSLGVVKLHNGELIPARNLLREARLRAKAAGYEELIQNAENELGKVRDALEKTNPSKESPSDANQIEALLEAHDKGPSDFTVDVAKSTR</sequence>
<keyword evidence="1" id="KW-0175">Coiled coil</keyword>
<organism evidence="3 4">
    <name type="scientific">Cyberlindnera jadinii (strain ATCC 18201 / CBS 1600 / BCRC 20928 / JCM 3617 / NBRC 0987 / NRRL Y-1542)</name>
    <name type="common">Torula yeast</name>
    <name type="synonym">Candida utilis</name>
    <dbReference type="NCBI Taxonomy" id="983966"/>
    <lineage>
        <taxon>Eukaryota</taxon>
        <taxon>Fungi</taxon>
        <taxon>Dikarya</taxon>
        <taxon>Ascomycota</taxon>
        <taxon>Saccharomycotina</taxon>
        <taxon>Saccharomycetes</taxon>
        <taxon>Phaffomycetales</taxon>
        <taxon>Phaffomycetaceae</taxon>
        <taxon>Cyberlindnera</taxon>
    </lineage>
</organism>
<dbReference type="AlphaFoldDB" id="A0A1E4S0F0"/>
<feature type="transmembrane region" description="Helical" evidence="2">
    <location>
        <begin position="48"/>
        <end position="67"/>
    </location>
</feature>
<accession>A0A1E4S0F0</accession>
<evidence type="ECO:0000256" key="1">
    <source>
        <dbReference type="SAM" id="Coils"/>
    </source>
</evidence>
<dbReference type="OMA" id="CKMTTVE"/>
<dbReference type="GO" id="GO:0031942">
    <property type="term" value="C:i-AAA complex"/>
    <property type="evidence" value="ECO:0007669"/>
    <property type="project" value="TreeGrafter"/>
</dbReference>
<dbReference type="PANTHER" id="PTHR28142">
    <property type="entry name" value="MITOCHONDRIAL INNER MEMBRANE I-AAA PROTEASE SUPERCOMPLEX SUBUNIT MGR3-RELATED"/>
    <property type="match status" value="1"/>
</dbReference>
<evidence type="ECO:0000256" key="2">
    <source>
        <dbReference type="SAM" id="Phobius"/>
    </source>
</evidence>
<dbReference type="GO" id="GO:0051787">
    <property type="term" value="F:misfolded protein binding"/>
    <property type="evidence" value="ECO:0007669"/>
    <property type="project" value="TreeGrafter"/>
</dbReference>
<keyword evidence="2" id="KW-1133">Transmembrane helix</keyword>
<dbReference type="InterPro" id="IPR040201">
    <property type="entry name" value="Mrg3-like"/>
</dbReference>
<dbReference type="GeneID" id="30988117"/>
<dbReference type="Proteomes" id="UP000094389">
    <property type="component" value="Unassembled WGS sequence"/>
</dbReference>
<keyword evidence="2" id="KW-0472">Membrane</keyword>
<keyword evidence="4" id="KW-1185">Reference proteome</keyword>
<dbReference type="OrthoDB" id="10050400at2759"/>
<evidence type="ECO:0008006" key="5">
    <source>
        <dbReference type="Google" id="ProtNLM"/>
    </source>
</evidence>
<dbReference type="Gene3D" id="1.25.40.10">
    <property type="entry name" value="Tetratricopeptide repeat domain"/>
    <property type="match status" value="1"/>
</dbReference>
<feature type="coiled-coil region" evidence="1">
    <location>
        <begin position="407"/>
        <end position="437"/>
    </location>
</feature>
<gene>
    <name evidence="3" type="ORF">CYBJADRAFT_162855</name>
</gene>
<keyword evidence="2" id="KW-0812">Transmembrane</keyword>
<evidence type="ECO:0000313" key="4">
    <source>
        <dbReference type="Proteomes" id="UP000094389"/>
    </source>
</evidence>
<dbReference type="InterPro" id="IPR011990">
    <property type="entry name" value="TPR-like_helical_dom_sf"/>
</dbReference>
<dbReference type="SUPFAM" id="SSF48452">
    <property type="entry name" value="TPR-like"/>
    <property type="match status" value="1"/>
</dbReference>
<name>A0A1E4S0F0_CYBJN</name>
<dbReference type="STRING" id="983966.A0A1E4S0F0"/>
<dbReference type="RefSeq" id="XP_020070000.1">
    <property type="nucleotide sequence ID" value="XM_020213721.1"/>
</dbReference>
<dbReference type="GO" id="GO:0006515">
    <property type="term" value="P:protein quality control for misfolded or incompletely synthesized proteins"/>
    <property type="evidence" value="ECO:0007669"/>
    <property type="project" value="TreeGrafter"/>
</dbReference>
<dbReference type="EMBL" id="KV453932">
    <property type="protein sequence ID" value="ODV72961.1"/>
    <property type="molecule type" value="Genomic_DNA"/>
</dbReference>
<protein>
    <recommendedName>
        <fullName evidence="5">TPR-like protein</fullName>
    </recommendedName>
</protein>